<protein>
    <submittedName>
        <fullName evidence="5">Fructoselysine utilization operon transcriptional repressor</fullName>
    </submittedName>
</protein>
<evidence type="ECO:0000313" key="5">
    <source>
        <dbReference type="EMBL" id="GJD52132.1"/>
    </source>
</evidence>
<evidence type="ECO:0000256" key="3">
    <source>
        <dbReference type="ARBA" id="ARBA00023163"/>
    </source>
</evidence>
<dbReference type="InterPro" id="IPR036388">
    <property type="entry name" value="WH-like_DNA-bd_sf"/>
</dbReference>
<proteinExistence type="predicted"/>
<dbReference type="PANTHER" id="PTHR44846:SF1">
    <property type="entry name" value="MANNOSYL-D-GLYCERATE TRANSPORT_METABOLISM SYSTEM REPRESSOR MNGR-RELATED"/>
    <property type="match status" value="1"/>
</dbReference>
<dbReference type="CDD" id="cd07377">
    <property type="entry name" value="WHTH_GntR"/>
    <property type="match status" value="1"/>
</dbReference>
<dbReference type="InterPro" id="IPR028978">
    <property type="entry name" value="Chorismate_lyase_/UTRA_dom_sf"/>
</dbReference>
<gene>
    <name evidence="5" type="primary">frlR_1</name>
    <name evidence="5" type="ORF">OPKNFCMD_4894</name>
</gene>
<name>A0ABQ4R5U8_9HYPH</name>
<evidence type="ECO:0000313" key="6">
    <source>
        <dbReference type="Proteomes" id="UP001055167"/>
    </source>
</evidence>
<evidence type="ECO:0000256" key="2">
    <source>
        <dbReference type="ARBA" id="ARBA00023125"/>
    </source>
</evidence>
<dbReference type="InterPro" id="IPR000524">
    <property type="entry name" value="Tscrpt_reg_HTH_GntR"/>
</dbReference>
<dbReference type="PANTHER" id="PTHR44846">
    <property type="entry name" value="MANNOSYL-D-GLYCERATE TRANSPORT/METABOLISM SYSTEM REPRESSOR MNGR-RELATED"/>
    <property type="match status" value="1"/>
</dbReference>
<dbReference type="PRINTS" id="PR00035">
    <property type="entry name" value="HTHGNTR"/>
</dbReference>
<dbReference type="Pfam" id="PF00392">
    <property type="entry name" value="GntR"/>
    <property type="match status" value="1"/>
</dbReference>
<dbReference type="SUPFAM" id="SSF64288">
    <property type="entry name" value="Chorismate lyase-like"/>
    <property type="match status" value="1"/>
</dbReference>
<dbReference type="RefSeq" id="WP_128561683.1">
    <property type="nucleotide sequence ID" value="NZ_BPQH01000017.1"/>
</dbReference>
<comment type="caution">
    <text evidence="5">The sequence shown here is derived from an EMBL/GenBank/DDBJ whole genome shotgun (WGS) entry which is preliminary data.</text>
</comment>
<evidence type="ECO:0000259" key="4">
    <source>
        <dbReference type="PROSITE" id="PS50949"/>
    </source>
</evidence>
<feature type="domain" description="HTH gntR-type" evidence="4">
    <location>
        <begin position="16"/>
        <end position="84"/>
    </location>
</feature>
<accession>A0ABQ4R5U8</accession>
<dbReference type="SMART" id="SM00866">
    <property type="entry name" value="UTRA"/>
    <property type="match status" value="1"/>
</dbReference>
<dbReference type="SUPFAM" id="SSF46785">
    <property type="entry name" value="Winged helix' DNA-binding domain"/>
    <property type="match status" value="1"/>
</dbReference>
<dbReference type="Gene3D" id="1.10.10.10">
    <property type="entry name" value="Winged helix-like DNA-binding domain superfamily/Winged helix DNA-binding domain"/>
    <property type="match status" value="1"/>
</dbReference>
<dbReference type="InterPro" id="IPR011663">
    <property type="entry name" value="UTRA"/>
</dbReference>
<reference evidence="5" key="2">
    <citation type="submission" date="2021-08" db="EMBL/GenBank/DDBJ databases">
        <authorList>
            <person name="Tani A."/>
            <person name="Ola A."/>
            <person name="Ogura Y."/>
            <person name="Katsura K."/>
            <person name="Hayashi T."/>
        </authorList>
    </citation>
    <scope>NUCLEOTIDE SEQUENCE</scope>
    <source>
        <strain evidence="5">KCTC 52305</strain>
    </source>
</reference>
<dbReference type="InterPro" id="IPR036390">
    <property type="entry name" value="WH_DNA-bd_sf"/>
</dbReference>
<evidence type="ECO:0000256" key="1">
    <source>
        <dbReference type="ARBA" id="ARBA00023015"/>
    </source>
</evidence>
<keyword evidence="1" id="KW-0805">Transcription regulation</keyword>
<dbReference type="Pfam" id="PF07702">
    <property type="entry name" value="UTRA"/>
    <property type="match status" value="1"/>
</dbReference>
<sequence>MTALAPPVPVPPPTAERRSARVAHALRSAIAQQRYPVGSPLPTEMELCRHFAVGRHTVRAALKELSDLGLVARRQGSGTQVVSASPRSAYVQSMRSLQELTQYARDTILRIDRLEPVALAQADADLVPAAPGSTWMRIDGVRWDAGETARICVTTVFVHMRFREALEAAGTFGGPIYALVEARSGERIVGATQDVTAHLMPRPVAKRLAVPAGQPALRFVRRYLDASGVPMVASVNWHAAEGFTYSTRLSLDERYAGA</sequence>
<reference evidence="5" key="1">
    <citation type="journal article" date="2021" name="Front. Microbiol.">
        <title>Comprehensive Comparative Genomics and Phenotyping of Methylobacterium Species.</title>
        <authorList>
            <person name="Alessa O."/>
            <person name="Ogura Y."/>
            <person name="Fujitani Y."/>
            <person name="Takami H."/>
            <person name="Hayashi T."/>
            <person name="Sahin N."/>
            <person name="Tani A."/>
        </authorList>
    </citation>
    <scope>NUCLEOTIDE SEQUENCE</scope>
    <source>
        <strain evidence="5">KCTC 52305</strain>
    </source>
</reference>
<dbReference type="PROSITE" id="PS50949">
    <property type="entry name" value="HTH_GNTR"/>
    <property type="match status" value="1"/>
</dbReference>
<dbReference type="Gene3D" id="3.40.1410.10">
    <property type="entry name" value="Chorismate lyase-like"/>
    <property type="match status" value="1"/>
</dbReference>
<keyword evidence="2" id="KW-0238">DNA-binding</keyword>
<dbReference type="SMART" id="SM00345">
    <property type="entry name" value="HTH_GNTR"/>
    <property type="match status" value="1"/>
</dbReference>
<keyword evidence="3" id="KW-0804">Transcription</keyword>
<dbReference type="InterPro" id="IPR050679">
    <property type="entry name" value="Bact_HTH_transcr_reg"/>
</dbReference>
<dbReference type="Proteomes" id="UP001055167">
    <property type="component" value="Unassembled WGS sequence"/>
</dbReference>
<dbReference type="EMBL" id="BPQH01000017">
    <property type="protein sequence ID" value="GJD52132.1"/>
    <property type="molecule type" value="Genomic_DNA"/>
</dbReference>
<keyword evidence="6" id="KW-1185">Reference proteome</keyword>
<organism evidence="5 6">
    <name type="scientific">Methylobacterium crusticola</name>
    <dbReference type="NCBI Taxonomy" id="1697972"/>
    <lineage>
        <taxon>Bacteria</taxon>
        <taxon>Pseudomonadati</taxon>
        <taxon>Pseudomonadota</taxon>
        <taxon>Alphaproteobacteria</taxon>
        <taxon>Hyphomicrobiales</taxon>
        <taxon>Methylobacteriaceae</taxon>
        <taxon>Methylobacterium</taxon>
    </lineage>
</organism>